<feature type="compositionally biased region" description="Basic and acidic residues" evidence="3">
    <location>
        <begin position="95"/>
        <end position="109"/>
    </location>
</feature>
<feature type="compositionally biased region" description="Basic residues" evidence="3">
    <location>
        <begin position="529"/>
        <end position="540"/>
    </location>
</feature>
<protein>
    <recommendedName>
        <fullName evidence="4">RED-like N-terminal domain-containing protein</fullName>
    </recommendedName>
</protein>
<reference evidence="6" key="1">
    <citation type="journal article" date="2017" name="Genome Biol.">
        <title>Comparative genomics reveals high biological diversity and specific adaptations in the industrially and medically important fungal genus Aspergillus.</title>
        <authorList>
            <person name="de Vries R.P."/>
            <person name="Riley R."/>
            <person name="Wiebenga A."/>
            <person name="Aguilar-Osorio G."/>
            <person name="Amillis S."/>
            <person name="Uchima C.A."/>
            <person name="Anderluh G."/>
            <person name="Asadollahi M."/>
            <person name="Askin M."/>
            <person name="Barry K."/>
            <person name="Battaglia E."/>
            <person name="Bayram O."/>
            <person name="Benocci T."/>
            <person name="Braus-Stromeyer S.A."/>
            <person name="Caldana C."/>
            <person name="Canovas D."/>
            <person name="Cerqueira G.C."/>
            <person name="Chen F."/>
            <person name="Chen W."/>
            <person name="Choi C."/>
            <person name="Clum A."/>
            <person name="Dos Santos R.A."/>
            <person name="Damasio A.R."/>
            <person name="Diallinas G."/>
            <person name="Emri T."/>
            <person name="Fekete E."/>
            <person name="Flipphi M."/>
            <person name="Freyberg S."/>
            <person name="Gallo A."/>
            <person name="Gournas C."/>
            <person name="Habgood R."/>
            <person name="Hainaut M."/>
            <person name="Harispe M.L."/>
            <person name="Henrissat B."/>
            <person name="Hilden K.S."/>
            <person name="Hope R."/>
            <person name="Hossain A."/>
            <person name="Karabika E."/>
            <person name="Karaffa L."/>
            <person name="Karanyi Z."/>
            <person name="Krasevec N."/>
            <person name="Kuo A."/>
            <person name="Kusch H."/>
            <person name="LaButti K."/>
            <person name="Lagendijk E.L."/>
            <person name="Lapidus A."/>
            <person name="Levasseur A."/>
            <person name="Lindquist E."/>
            <person name="Lipzen A."/>
            <person name="Logrieco A.F."/>
            <person name="MacCabe A."/>
            <person name="Maekelae M.R."/>
            <person name="Malavazi I."/>
            <person name="Melin P."/>
            <person name="Meyer V."/>
            <person name="Mielnichuk N."/>
            <person name="Miskei M."/>
            <person name="Molnar A.P."/>
            <person name="Mule G."/>
            <person name="Ngan C.Y."/>
            <person name="Orejas M."/>
            <person name="Orosz E."/>
            <person name="Ouedraogo J.P."/>
            <person name="Overkamp K.M."/>
            <person name="Park H.-S."/>
            <person name="Perrone G."/>
            <person name="Piumi F."/>
            <person name="Punt P.J."/>
            <person name="Ram A.F."/>
            <person name="Ramon A."/>
            <person name="Rauscher S."/>
            <person name="Record E."/>
            <person name="Riano-Pachon D.M."/>
            <person name="Robert V."/>
            <person name="Roehrig J."/>
            <person name="Ruller R."/>
            <person name="Salamov A."/>
            <person name="Salih N.S."/>
            <person name="Samson R.A."/>
            <person name="Sandor E."/>
            <person name="Sanguinetti M."/>
            <person name="Schuetze T."/>
            <person name="Sepcic K."/>
            <person name="Shelest E."/>
            <person name="Sherlock G."/>
            <person name="Sophianopoulou V."/>
            <person name="Squina F.M."/>
            <person name="Sun H."/>
            <person name="Susca A."/>
            <person name="Todd R.B."/>
            <person name="Tsang A."/>
            <person name="Unkles S.E."/>
            <person name="van de Wiele N."/>
            <person name="van Rossen-Uffink D."/>
            <person name="Oliveira J.V."/>
            <person name="Vesth T.C."/>
            <person name="Visser J."/>
            <person name="Yu J.-H."/>
            <person name="Zhou M."/>
            <person name="Andersen M.R."/>
            <person name="Archer D.B."/>
            <person name="Baker S.E."/>
            <person name="Benoit I."/>
            <person name="Brakhage A.A."/>
            <person name="Braus G.H."/>
            <person name="Fischer R."/>
            <person name="Frisvad J.C."/>
            <person name="Goldman G.H."/>
            <person name="Houbraken J."/>
            <person name="Oakley B."/>
            <person name="Pocsi I."/>
            <person name="Scazzocchio C."/>
            <person name="Seiboth B."/>
            <person name="vanKuyk P.A."/>
            <person name="Wortman J."/>
            <person name="Dyer P.S."/>
            <person name="Grigoriev I.V."/>
        </authorList>
    </citation>
    <scope>NUCLEOTIDE SEQUENCE [LARGE SCALE GENOMIC DNA]</scope>
    <source>
        <strain evidence="6">CBS 516.65</strain>
    </source>
</reference>
<accession>A0A1L9VQC4</accession>
<dbReference type="GeneID" id="34456571"/>
<evidence type="ECO:0000313" key="6">
    <source>
        <dbReference type="Proteomes" id="UP000184300"/>
    </source>
</evidence>
<evidence type="ECO:0000256" key="2">
    <source>
        <dbReference type="ARBA" id="ARBA00023242"/>
    </source>
</evidence>
<feature type="compositionally biased region" description="Polar residues" evidence="3">
    <location>
        <begin position="11"/>
        <end position="35"/>
    </location>
</feature>
<dbReference type="Pfam" id="PF07808">
    <property type="entry name" value="RED_N"/>
    <property type="match status" value="1"/>
</dbReference>
<evidence type="ECO:0000259" key="4">
    <source>
        <dbReference type="Pfam" id="PF07808"/>
    </source>
</evidence>
<feature type="compositionally biased region" description="Basic and acidic residues" evidence="3">
    <location>
        <begin position="207"/>
        <end position="218"/>
    </location>
</feature>
<gene>
    <name evidence="5" type="ORF">ASPGLDRAFT_122288</name>
</gene>
<feature type="compositionally biased region" description="Acidic residues" evidence="3">
    <location>
        <begin position="384"/>
        <end position="398"/>
    </location>
</feature>
<feature type="region of interest" description="Disordered" evidence="3">
    <location>
        <begin position="156"/>
        <end position="557"/>
    </location>
</feature>
<feature type="compositionally biased region" description="Low complexity" evidence="3">
    <location>
        <begin position="454"/>
        <end position="467"/>
    </location>
</feature>
<feature type="compositionally biased region" description="Basic and acidic residues" evidence="3">
    <location>
        <begin position="285"/>
        <end position="308"/>
    </location>
</feature>
<dbReference type="VEuPathDB" id="FungiDB:ASPGLDRAFT_122288"/>
<keyword evidence="6" id="KW-1185">Reference proteome</keyword>
<keyword evidence="2" id="KW-0539">Nucleus</keyword>
<proteinExistence type="predicted"/>
<dbReference type="EMBL" id="KV878893">
    <property type="protein sequence ID" value="OJJ86106.1"/>
    <property type="molecule type" value="Genomic_DNA"/>
</dbReference>
<feature type="compositionally biased region" description="Basic and acidic residues" evidence="3">
    <location>
        <begin position="1"/>
        <end position="10"/>
    </location>
</feature>
<dbReference type="OrthoDB" id="3366823at2759"/>
<dbReference type="PANTHER" id="PTHR12765">
    <property type="entry name" value="RED PROTEIN IK FACTOR CYTOKINE IK"/>
    <property type="match status" value="1"/>
</dbReference>
<dbReference type="InterPro" id="IPR012916">
    <property type="entry name" value="RED_N"/>
</dbReference>
<feature type="domain" description="RED-like N-terminal" evidence="4">
    <location>
        <begin position="83"/>
        <end position="208"/>
    </location>
</feature>
<evidence type="ECO:0000313" key="5">
    <source>
        <dbReference type="EMBL" id="OJJ86106.1"/>
    </source>
</evidence>
<feature type="compositionally biased region" description="Basic and acidic residues" evidence="3">
    <location>
        <begin position="156"/>
        <end position="173"/>
    </location>
</feature>
<name>A0A1L9VQC4_ASPGL</name>
<dbReference type="AlphaFoldDB" id="A0A1L9VQC4"/>
<comment type="subcellular location">
    <subcellularLocation>
        <location evidence="1">Nucleus</location>
    </subcellularLocation>
</comment>
<sequence length="557" mass="61104">MNNEQFRRLIQDNTNPSTSPSLSGNKDGSTVNATPATALGSRMRSSIPMTPRSLTTPNFARQLADYRREGHHPPTKRFKSSAAPKGTKLPTGYQDRTHLRQSQDDDSAKDIETRINALEEMVKEGKIDAGMFEKLRGELGVGGDVGSTHMVKGLDWELLRRVRAGEDVSKGTEKDEEEGEKEEGEKEGEGEREEGDGAEEEVDLEAEFERVTEEKGQEDIAPVAPKEKEKKKGTMAPPPAPAQAQAQAQKKSRDEILRQLRASRAAPAAEPAPPPESTLGSKFKKLGESRPEKKRWVETDENGRRREVLLTTDAQGNTKRKTRWLDKPGESNGLLVPDKDAKPLGMEVPAEVASKAAAAAAPVEDEDDDIFEGVGADYNPLADIGEDDSSSDSDEEGQVAEKAPKKTTEPAPPSTEPIQPSRPRNYFSTSTHDEPTEEDEDRARANPLTRDPSLLAALKRAAALRQASPSAGGDEEKKDDSRGQRFLEEMRRREAQDAMDMDMGFGGSRIEDEEDEEFIGLEGDGGRGGQKRKRGPKKRKGDKENASDVMGVLESRK</sequence>
<feature type="region of interest" description="Disordered" evidence="3">
    <location>
        <begin position="1"/>
        <end position="109"/>
    </location>
</feature>
<evidence type="ECO:0000256" key="3">
    <source>
        <dbReference type="SAM" id="MobiDB-lite"/>
    </source>
</evidence>
<feature type="compositionally biased region" description="Basic and acidic residues" evidence="3">
    <location>
        <begin position="474"/>
        <end position="496"/>
    </location>
</feature>
<dbReference type="RefSeq" id="XP_022402800.1">
    <property type="nucleotide sequence ID" value="XM_022540310.1"/>
</dbReference>
<feature type="compositionally biased region" description="Low complexity" evidence="3">
    <location>
        <begin position="347"/>
        <end position="362"/>
    </location>
</feature>
<feature type="compositionally biased region" description="Polar residues" evidence="3">
    <location>
        <begin position="43"/>
        <end position="59"/>
    </location>
</feature>
<evidence type="ECO:0000256" key="1">
    <source>
        <dbReference type="ARBA" id="ARBA00004123"/>
    </source>
</evidence>
<dbReference type="InterPro" id="IPR039896">
    <property type="entry name" value="Red-like"/>
</dbReference>
<dbReference type="Proteomes" id="UP000184300">
    <property type="component" value="Unassembled WGS sequence"/>
</dbReference>
<dbReference type="STRING" id="1160497.A0A1L9VQC4"/>
<dbReference type="GO" id="GO:0005634">
    <property type="term" value="C:nucleus"/>
    <property type="evidence" value="ECO:0007669"/>
    <property type="project" value="UniProtKB-SubCell"/>
</dbReference>
<organism evidence="5 6">
    <name type="scientific">Aspergillus glaucus CBS 516.65</name>
    <dbReference type="NCBI Taxonomy" id="1160497"/>
    <lineage>
        <taxon>Eukaryota</taxon>
        <taxon>Fungi</taxon>
        <taxon>Dikarya</taxon>
        <taxon>Ascomycota</taxon>
        <taxon>Pezizomycotina</taxon>
        <taxon>Eurotiomycetes</taxon>
        <taxon>Eurotiomycetidae</taxon>
        <taxon>Eurotiales</taxon>
        <taxon>Aspergillaceae</taxon>
        <taxon>Aspergillus</taxon>
        <taxon>Aspergillus subgen. Aspergillus</taxon>
    </lineage>
</organism>
<feature type="compositionally biased region" description="Acidic residues" evidence="3">
    <location>
        <begin position="190"/>
        <end position="206"/>
    </location>
</feature>